<dbReference type="EMBL" id="MU843167">
    <property type="protein sequence ID" value="KAK2020828.1"/>
    <property type="molecule type" value="Genomic_DNA"/>
</dbReference>
<sequence>MQESLSRFSHALSHTLRNTYHTVPTYLHKHTRPYPTSYCTFPVTPTPPHSTPLTPSHNTSNNDTPLPSQPPTPHHTTPHTTPPLIHSFTFSLHEEGVVGECGLSLCSCKERLGTLSTVRLASLTPLLPSHRTVHLTVQPLLPSFPLVPSSPTYIHYLHTLHYTTRYCPALHCTVTPRPCRHAMPCHAMPCHAMPCHAHPPSCQCARPPRLLLSPVLPLPTRKCCLGAFASCSSSSSSSSAAAAARKSIEKLLLCQAFAVPASINHSINQT</sequence>
<dbReference type="Proteomes" id="UP001232148">
    <property type="component" value="Unassembled WGS sequence"/>
</dbReference>
<keyword evidence="3" id="KW-1185">Reference proteome</keyword>
<feature type="region of interest" description="Disordered" evidence="1">
    <location>
        <begin position="45"/>
        <end position="80"/>
    </location>
</feature>
<protein>
    <submittedName>
        <fullName evidence="2">Uncharacterized protein</fullName>
    </submittedName>
</protein>
<evidence type="ECO:0000313" key="3">
    <source>
        <dbReference type="Proteomes" id="UP001232148"/>
    </source>
</evidence>
<proteinExistence type="predicted"/>
<gene>
    <name evidence="2" type="ORF">LX32DRAFT_289538</name>
</gene>
<feature type="compositionally biased region" description="Low complexity" evidence="1">
    <location>
        <begin position="51"/>
        <end position="66"/>
    </location>
</feature>
<accession>A0AAD9H2E8</accession>
<organism evidence="2 3">
    <name type="scientific">Colletotrichum zoysiae</name>
    <dbReference type="NCBI Taxonomy" id="1216348"/>
    <lineage>
        <taxon>Eukaryota</taxon>
        <taxon>Fungi</taxon>
        <taxon>Dikarya</taxon>
        <taxon>Ascomycota</taxon>
        <taxon>Pezizomycotina</taxon>
        <taxon>Sordariomycetes</taxon>
        <taxon>Hypocreomycetidae</taxon>
        <taxon>Glomerellales</taxon>
        <taxon>Glomerellaceae</taxon>
        <taxon>Colletotrichum</taxon>
        <taxon>Colletotrichum graminicola species complex</taxon>
    </lineage>
</organism>
<dbReference type="AlphaFoldDB" id="A0AAD9H2E8"/>
<comment type="caution">
    <text evidence="2">The sequence shown here is derived from an EMBL/GenBank/DDBJ whole genome shotgun (WGS) entry which is preliminary data.</text>
</comment>
<evidence type="ECO:0000313" key="2">
    <source>
        <dbReference type="EMBL" id="KAK2020828.1"/>
    </source>
</evidence>
<name>A0AAD9H2E8_9PEZI</name>
<reference evidence="2" key="1">
    <citation type="submission" date="2021-06" db="EMBL/GenBank/DDBJ databases">
        <title>Comparative genomics, transcriptomics and evolutionary studies reveal genomic signatures of adaptation to plant cell wall in hemibiotrophic fungi.</title>
        <authorList>
            <consortium name="DOE Joint Genome Institute"/>
            <person name="Baroncelli R."/>
            <person name="Diaz J.F."/>
            <person name="Benocci T."/>
            <person name="Peng M."/>
            <person name="Battaglia E."/>
            <person name="Haridas S."/>
            <person name="Andreopoulos W."/>
            <person name="Labutti K."/>
            <person name="Pangilinan J."/>
            <person name="Floch G.L."/>
            <person name="Makela M.R."/>
            <person name="Henrissat B."/>
            <person name="Grigoriev I.V."/>
            <person name="Crouch J.A."/>
            <person name="De Vries R.P."/>
            <person name="Sukno S.A."/>
            <person name="Thon M.R."/>
        </authorList>
    </citation>
    <scope>NUCLEOTIDE SEQUENCE</scope>
    <source>
        <strain evidence="2">MAFF235873</strain>
    </source>
</reference>
<evidence type="ECO:0000256" key="1">
    <source>
        <dbReference type="SAM" id="MobiDB-lite"/>
    </source>
</evidence>